<dbReference type="EMBL" id="JBDFQZ010000008">
    <property type="protein sequence ID" value="KAK9699767.1"/>
    <property type="molecule type" value="Genomic_DNA"/>
</dbReference>
<protein>
    <recommendedName>
        <fullName evidence="3">Aminotransferase-like plant mobile domain-containing protein</fullName>
    </recommendedName>
</protein>
<evidence type="ECO:0000313" key="4">
    <source>
        <dbReference type="EMBL" id="KAK9699767.1"/>
    </source>
</evidence>
<name>A0AAW1J8N1_SAPOF</name>
<sequence length="1130" mass="127579">MGVLEENRVIESAKITEFGDSEAAKLAELLHDHEQSVEFSLQQEFKIESQYKNYARLGPCFKPEKVEEVIESLKLCFPSKFTKPPFLNEPEKLACHWVRSSNKPTNGWTCSIDTRPWFDRLSSRHDSWKKLRIYEFLRLSTYPRFPFYDALSAGLLCCWNPCLNVFVTGQGFRTITLEDVAFITGLSPSGIDLPTQSLIDGAIDMEKIHPWKTKPNMSFSPVADYYNPARNKSLSADISRKEEVLFINFAFCKMMMFPSCNVNKTFLKLAANIEASGLDESKASPLCLGPLFLGQVYRCLYRLRTQEKIYTAGGPVWFISLWGLFYFPFLAKEKGYSRLDYEELEPEFDKPTVVPVNECCCYGEVAIHSVSPVIHLSFEDVLKGLLLPRELSQPDWNPFCFDHETSRGIPLYLHNSQGSLIEDTKGEWMERAAPLWLLNISRMYIREQDQRHWLSVFQCRDLMCLEPKGFGVEAYNPNLVARQFGMTQGVGVPYYKTLNRPWGSRSNILDIAPKSGDNRNVFSEKWVMSLYNDALSSSSNQIIPWSKCIAVDSGYELWWADFRHRCVTSWTDAVITLIEHVQGRPRIDQPLSTTQASSRSSPNRKNTGAQTTKTSSQSKAFSQIENSGPTIHVTRGQKRKTEKTSGDITSSKKTIIEKEAEEPDDAIVTLMEHIQRLPRIDHTSTAHVSSSPNSENTGAGTTLVVGLSQALSQKPLRTSLSKKGTVEEGEVSDDDILLSTLRKHAIRPHFVPLNSLTNGSIKRDTNTKMNPTLQNDQLNNQKKEVEREGSESYDNEQDNSRAVVEVLTPDPEDSLEPPHEMVRGLGSPCLNDAFSVPSEDIDDECLDMVAVNPSCSSSLQADDDPASVEGKPIEEAFSAHDDVSRVLVIHSSSMPDILLRASSPEGVAYTPDKALAEVNSVVTLIEDTLRPFPVSSAFDAEKEKAEEIVVSLQSNMKDLSTYANLADQIHKLLSVSPPQFRPILTHYQTSFLSLRDQLRNIREEEDTMAYNTSTLNDLSTVARDLRDRLETSQGRIDQLRAQCTQYDKEIDEMEVKLVNLKQLRESKREELSIEEQKFGEFSSTWSNTIPSLQKVAQTMVSAHQTKAQWECTLKTIKDNVHSFVGLLKTM</sequence>
<evidence type="ECO:0000259" key="3">
    <source>
        <dbReference type="Pfam" id="PF10536"/>
    </source>
</evidence>
<feature type="domain" description="Aminotransferase-like plant mobile" evidence="3">
    <location>
        <begin position="148"/>
        <end position="500"/>
    </location>
</feature>
<dbReference type="InterPro" id="IPR044824">
    <property type="entry name" value="MAIN-like"/>
</dbReference>
<evidence type="ECO:0000256" key="2">
    <source>
        <dbReference type="SAM" id="MobiDB-lite"/>
    </source>
</evidence>
<comment type="caution">
    <text evidence="4">The sequence shown here is derived from an EMBL/GenBank/DDBJ whole genome shotgun (WGS) entry which is preliminary data.</text>
</comment>
<reference evidence="4" key="1">
    <citation type="submission" date="2024-03" db="EMBL/GenBank/DDBJ databases">
        <title>WGS assembly of Saponaria officinalis var. Norfolk2.</title>
        <authorList>
            <person name="Jenkins J."/>
            <person name="Shu S."/>
            <person name="Grimwood J."/>
            <person name="Barry K."/>
            <person name="Goodstein D."/>
            <person name="Schmutz J."/>
            <person name="Leebens-Mack J."/>
            <person name="Osbourn A."/>
        </authorList>
    </citation>
    <scope>NUCLEOTIDE SEQUENCE [LARGE SCALE GENOMIC DNA]</scope>
    <source>
        <strain evidence="4">JIC</strain>
    </source>
</reference>
<dbReference type="GO" id="GO:0010073">
    <property type="term" value="P:meristem maintenance"/>
    <property type="evidence" value="ECO:0007669"/>
    <property type="project" value="InterPro"/>
</dbReference>
<dbReference type="InterPro" id="IPR019557">
    <property type="entry name" value="AminoTfrase-like_pln_mobile"/>
</dbReference>
<dbReference type="AlphaFoldDB" id="A0AAW1J8N1"/>
<dbReference type="Proteomes" id="UP001443914">
    <property type="component" value="Unassembled WGS sequence"/>
</dbReference>
<proteinExistence type="predicted"/>
<gene>
    <name evidence="4" type="ORF">RND81_08G194900</name>
</gene>
<keyword evidence="5" id="KW-1185">Reference proteome</keyword>
<evidence type="ECO:0000313" key="5">
    <source>
        <dbReference type="Proteomes" id="UP001443914"/>
    </source>
</evidence>
<feature type="coiled-coil region" evidence="1">
    <location>
        <begin position="1022"/>
        <end position="1077"/>
    </location>
</feature>
<feature type="compositionally biased region" description="Polar residues" evidence="2">
    <location>
        <begin position="590"/>
        <end position="629"/>
    </location>
</feature>
<dbReference type="PANTHER" id="PTHR46033">
    <property type="entry name" value="PROTEIN MAIN-LIKE 2"/>
    <property type="match status" value="1"/>
</dbReference>
<feature type="compositionally biased region" description="Polar residues" evidence="2">
    <location>
        <begin position="767"/>
        <end position="780"/>
    </location>
</feature>
<evidence type="ECO:0000256" key="1">
    <source>
        <dbReference type="SAM" id="Coils"/>
    </source>
</evidence>
<organism evidence="4 5">
    <name type="scientific">Saponaria officinalis</name>
    <name type="common">Common soapwort</name>
    <name type="synonym">Lychnis saponaria</name>
    <dbReference type="NCBI Taxonomy" id="3572"/>
    <lineage>
        <taxon>Eukaryota</taxon>
        <taxon>Viridiplantae</taxon>
        <taxon>Streptophyta</taxon>
        <taxon>Embryophyta</taxon>
        <taxon>Tracheophyta</taxon>
        <taxon>Spermatophyta</taxon>
        <taxon>Magnoliopsida</taxon>
        <taxon>eudicotyledons</taxon>
        <taxon>Gunneridae</taxon>
        <taxon>Pentapetalae</taxon>
        <taxon>Caryophyllales</taxon>
        <taxon>Caryophyllaceae</taxon>
        <taxon>Caryophylleae</taxon>
        <taxon>Saponaria</taxon>
    </lineage>
</organism>
<feature type="region of interest" description="Disordered" evidence="2">
    <location>
        <begin position="586"/>
        <end position="651"/>
    </location>
</feature>
<accession>A0AAW1J8N1</accession>
<feature type="compositionally biased region" description="Basic and acidic residues" evidence="2">
    <location>
        <begin position="781"/>
        <end position="790"/>
    </location>
</feature>
<dbReference type="Pfam" id="PF10536">
    <property type="entry name" value="PMD"/>
    <property type="match status" value="1"/>
</dbReference>
<keyword evidence="1" id="KW-0175">Coiled coil</keyword>
<feature type="region of interest" description="Disordered" evidence="2">
    <location>
        <begin position="757"/>
        <end position="799"/>
    </location>
</feature>
<dbReference type="PANTHER" id="PTHR46033:SF8">
    <property type="entry name" value="PROTEIN MAINTENANCE OF MERISTEMS-LIKE"/>
    <property type="match status" value="1"/>
</dbReference>